<evidence type="ECO:0000313" key="4">
    <source>
        <dbReference type="EMBL" id="ADJ23908.1"/>
    </source>
</evidence>
<proteinExistence type="predicted"/>
<dbReference type="eggNOG" id="COG4731">
    <property type="taxonomic scope" value="Bacteria"/>
</dbReference>
<dbReference type="EMBL" id="CP002083">
    <property type="protein sequence ID" value="ADJ23908.1"/>
    <property type="molecule type" value="Genomic_DNA"/>
</dbReference>
<evidence type="ECO:0000256" key="1">
    <source>
        <dbReference type="SAM" id="MobiDB-lite"/>
    </source>
</evidence>
<dbReference type="InterPro" id="IPR019223">
    <property type="entry name" value="DUF2147"/>
</dbReference>
<dbReference type="PANTHER" id="PTHR36919:SF2">
    <property type="entry name" value="BLL6627 PROTEIN"/>
    <property type="match status" value="1"/>
</dbReference>
<dbReference type="Gene3D" id="2.40.128.520">
    <property type="match status" value="1"/>
</dbReference>
<dbReference type="OrthoDB" id="9811671at2"/>
<name>D8JQF4_HYPDA</name>
<evidence type="ECO:0000256" key="2">
    <source>
        <dbReference type="SAM" id="SignalP"/>
    </source>
</evidence>
<organism evidence="4 5">
    <name type="scientific">Hyphomicrobium denitrificans (strain ATCC 51888 / DSM 1869 / NCIMB 11706 / TK 0415)</name>
    <dbReference type="NCBI Taxonomy" id="582899"/>
    <lineage>
        <taxon>Bacteria</taxon>
        <taxon>Pseudomonadati</taxon>
        <taxon>Pseudomonadota</taxon>
        <taxon>Alphaproteobacteria</taxon>
        <taxon>Hyphomicrobiales</taxon>
        <taxon>Hyphomicrobiaceae</taxon>
        <taxon>Hyphomicrobium</taxon>
    </lineage>
</organism>
<reference evidence="5" key="1">
    <citation type="journal article" date="2011" name="J. Bacteriol.">
        <title>Genome sequences of eight morphologically diverse alphaproteobacteria.</title>
        <authorList>
            <consortium name="US DOE Joint Genome Institute"/>
            <person name="Brown P.J."/>
            <person name="Kysela D.T."/>
            <person name="Buechlein A."/>
            <person name="Hemmerich C."/>
            <person name="Brun Y.V."/>
        </authorList>
    </citation>
    <scope>NUCLEOTIDE SEQUENCE [LARGE SCALE GENOMIC DNA]</scope>
    <source>
        <strain evidence="5">ATCC 51888 / DSM 1869 / NCIB 11706 / TK 0415</strain>
    </source>
</reference>
<keyword evidence="5" id="KW-1185">Reference proteome</keyword>
<evidence type="ECO:0000259" key="3">
    <source>
        <dbReference type="Pfam" id="PF09917"/>
    </source>
</evidence>
<protein>
    <recommendedName>
        <fullName evidence="3">DUF2147 domain-containing protein</fullName>
    </recommendedName>
</protein>
<sequence precursor="true">MRRVEIIASAFAVSSLLPIVSVSAASAADPTGIWINDTGRGAIEIKACGNALCGNVVWVKDTGDAKGCGKQIIGNVVPTGGGLWDNGWIYSPEKGRKYNVELKPLANGTLRVTGYAGMRFLSKTMIWTRAPADLQLCGQPDTEIEAKSGQPAETKPDSDSKVAVVTPPPAPAPAPSITPADKSDAGPAVSDKPAPQSSPNANEAAKPKGEPPAATNDAKPKPSQQNEETASADEVTPSELGDKLNDLGMGKVFTKTKSGKCKLDLPWVKLTLNCEQ</sequence>
<dbReference type="AlphaFoldDB" id="D8JQF4"/>
<dbReference type="RefSeq" id="WP_013216067.1">
    <property type="nucleotide sequence ID" value="NC_014313.1"/>
</dbReference>
<feature type="compositionally biased region" description="Pro residues" evidence="1">
    <location>
        <begin position="166"/>
        <end position="176"/>
    </location>
</feature>
<dbReference type="HOGENOM" id="CLU_1007515_0_0_5"/>
<dbReference type="Proteomes" id="UP000002033">
    <property type="component" value="Chromosome"/>
</dbReference>
<dbReference type="PANTHER" id="PTHR36919">
    <property type="entry name" value="BLR1215 PROTEIN"/>
    <property type="match status" value="1"/>
</dbReference>
<feature type="signal peptide" evidence="2">
    <location>
        <begin position="1"/>
        <end position="27"/>
    </location>
</feature>
<gene>
    <name evidence="4" type="ordered locus">Hden_2109</name>
</gene>
<dbReference type="KEGG" id="hdn:Hden_2109"/>
<evidence type="ECO:0000313" key="5">
    <source>
        <dbReference type="Proteomes" id="UP000002033"/>
    </source>
</evidence>
<feature type="chain" id="PRO_5003116119" description="DUF2147 domain-containing protein" evidence="2">
    <location>
        <begin position="28"/>
        <end position="276"/>
    </location>
</feature>
<dbReference type="Pfam" id="PF09917">
    <property type="entry name" value="DUF2147"/>
    <property type="match status" value="1"/>
</dbReference>
<feature type="domain" description="DUF2147" evidence="3">
    <location>
        <begin position="32"/>
        <end position="129"/>
    </location>
</feature>
<accession>D8JQF4</accession>
<keyword evidence="2" id="KW-0732">Signal</keyword>
<feature type="region of interest" description="Disordered" evidence="1">
    <location>
        <begin position="144"/>
        <end position="247"/>
    </location>
</feature>
<dbReference type="STRING" id="582899.Hden_2109"/>